<gene>
    <name evidence="12" type="ORF">A4A58_22885</name>
</gene>
<dbReference type="Gene3D" id="2.40.50.100">
    <property type="match status" value="1"/>
</dbReference>
<dbReference type="AlphaFoldDB" id="A0A164A6M1"/>
<evidence type="ECO:0000256" key="7">
    <source>
        <dbReference type="ARBA" id="ARBA00022989"/>
    </source>
</evidence>
<comment type="similarity">
    <text evidence="2 9">Belongs to the membrane fusion protein (MFP) (TC 8.A.1) family.</text>
</comment>
<comment type="subcellular location">
    <subcellularLocation>
        <location evidence="1 9">Cell inner membrane</location>
        <topology evidence="1 9">Single-pass membrane protein</topology>
    </subcellularLocation>
</comment>
<evidence type="ECO:0000313" key="12">
    <source>
        <dbReference type="EMBL" id="KZD24329.1"/>
    </source>
</evidence>
<evidence type="ECO:0000256" key="9">
    <source>
        <dbReference type="RuleBase" id="RU365093"/>
    </source>
</evidence>
<dbReference type="InterPro" id="IPR010129">
    <property type="entry name" value="T1SS_HlyD"/>
</dbReference>
<dbReference type="PRINTS" id="PR01490">
    <property type="entry name" value="RTXTOXIND"/>
</dbReference>
<evidence type="ECO:0000256" key="2">
    <source>
        <dbReference type="ARBA" id="ARBA00009477"/>
    </source>
</evidence>
<dbReference type="GO" id="GO:0005886">
    <property type="term" value="C:plasma membrane"/>
    <property type="evidence" value="ECO:0007669"/>
    <property type="project" value="UniProtKB-SubCell"/>
</dbReference>
<name>A0A164A6M1_9BRAD</name>
<keyword evidence="3 9" id="KW-0813">Transport</keyword>
<evidence type="ECO:0000256" key="3">
    <source>
        <dbReference type="ARBA" id="ARBA00022448"/>
    </source>
</evidence>
<keyword evidence="5 9" id="KW-0997">Cell inner membrane</keyword>
<dbReference type="RefSeq" id="WP_068731029.1">
    <property type="nucleotide sequence ID" value="NZ_LVYV01000004.1"/>
</dbReference>
<dbReference type="Proteomes" id="UP000076574">
    <property type="component" value="Unassembled WGS sequence"/>
</dbReference>
<keyword evidence="7" id="KW-1133">Transmembrane helix</keyword>
<keyword evidence="4 9" id="KW-1003">Cell membrane</keyword>
<feature type="domain" description="AprE-like long alpha-helical hairpin" evidence="10">
    <location>
        <begin position="93"/>
        <end position="282"/>
    </location>
</feature>
<sequence length="436" mass="47508">MRDSNVSTVSHSILRHLGIATLAGVVLVGGIGGWAAATNLAGAVVAAGHFVVDTNVKKVQHPTGGVVGEILVREGQRVTAGDIVMRLDATQTRANLAIVTKRLDEFAVRRARLRAERDEAGVIAFPDELGSRAADPEITQLMAGESRLFELRRDARLGQKAQLRERALQYGKEVRGLVAQEEAKIRGIGLIERELTGVRELWEKGLVPIQRMMALEREAASLDGERGRLVEAQAQSGGKISETRLQMIQIDQDLRSEVASSLRDIEGQTAEYVERKVTAEDQLKRIDIVAPQSGLVHELAVHTVGGVISPADTVMLIVPDSDRLALEVQINPQDIDQMRLGQPAVLRMSAFNQRTTPELNGSVSRIAADLTLDQKSGLSHYIVRITIPPQQLARLGKLALVPGMPAEAFIQTGERTVLSFLVKPIGDQIARSFREE</sequence>
<evidence type="ECO:0000259" key="10">
    <source>
        <dbReference type="Pfam" id="PF25994"/>
    </source>
</evidence>
<dbReference type="Pfam" id="PF26002">
    <property type="entry name" value="Beta-barrel_AprE"/>
    <property type="match status" value="1"/>
</dbReference>
<accession>A0A164A6M1</accession>
<dbReference type="PANTHER" id="PTHR30386:SF17">
    <property type="entry name" value="ALKALINE PROTEASE SECRETION PROTEIN APRE"/>
    <property type="match status" value="1"/>
</dbReference>
<protein>
    <recommendedName>
        <fullName evidence="9">Membrane fusion protein (MFP) family protein</fullName>
    </recommendedName>
</protein>
<organism evidence="12 13">
    <name type="scientific">Tardiphaga robiniae</name>
    <dbReference type="NCBI Taxonomy" id="943830"/>
    <lineage>
        <taxon>Bacteria</taxon>
        <taxon>Pseudomonadati</taxon>
        <taxon>Pseudomonadota</taxon>
        <taxon>Alphaproteobacteria</taxon>
        <taxon>Hyphomicrobiales</taxon>
        <taxon>Nitrobacteraceae</taxon>
        <taxon>Tardiphaga</taxon>
    </lineage>
</organism>
<dbReference type="STRING" id="943830.A4A58_22885"/>
<keyword evidence="8" id="KW-0472">Membrane</keyword>
<evidence type="ECO:0000256" key="8">
    <source>
        <dbReference type="ARBA" id="ARBA00023136"/>
    </source>
</evidence>
<reference evidence="12 13" key="1">
    <citation type="submission" date="2016-03" db="EMBL/GenBank/DDBJ databases">
        <title>Microsymbionts genomes from the relict species Vavilovia formosa (Stev.) Fed.</title>
        <authorList>
            <person name="Kopat V."/>
            <person name="Chirak E."/>
            <person name="Kimeklis A."/>
            <person name="Andronov E."/>
        </authorList>
    </citation>
    <scope>NUCLEOTIDE SEQUENCE [LARGE SCALE GENOMIC DNA]</scope>
    <source>
        <strain evidence="12 13">Vaf07</strain>
    </source>
</reference>
<evidence type="ECO:0000256" key="1">
    <source>
        <dbReference type="ARBA" id="ARBA00004377"/>
    </source>
</evidence>
<dbReference type="InterPro" id="IPR058982">
    <property type="entry name" value="Beta-barrel_AprE"/>
</dbReference>
<dbReference type="Pfam" id="PF25994">
    <property type="entry name" value="HH_AprE"/>
    <property type="match status" value="1"/>
</dbReference>
<evidence type="ECO:0000256" key="5">
    <source>
        <dbReference type="ARBA" id="ARBA00022519"/>
    </source>
</evidence>
<dbReference type="EMBL" id="LVYV01000004">
    <property type="protein sequence ID" value="KZD24329.1"/>
    <property type="molecule type" value="Genomic_DNA"/>
</dbReference>
<dbReference type="GO" id="GO:0015031">
    <property type="term" value="P:protein transport"/>
    <property type="evidence" value="ECO:0007669"/>
    <property type="project" value="InterPro"/>
</dbReference>
<dbReference type="Gene3D" id="2.40.30.170">
    <property type="match status" value="1"/>
</dbReference>
<dbReference type="OrthoDB" id="9810980at2"/>
<proteinExistence type="inferred from homology"/>
<evidence type="ECO:0000256" key="6">
    <source>
        <dbReference type="ARBA" id="ARBA00022692"/>
    </source>
</evidence>
<dbReference type="InterPro" id="IPR058781">
    <property type="entry name" value="HH_AprE-like"/>
</dbReference>
<keyword evidence="6" id="KW-0812">Transmembrane</keyword>
<feature type="domain" description="AprE-like beta-barrel" evidence="11">
    <location>
        <begin position="324"/>
        <end position="413"/>
    </location>
</feature>
<comment type="caution">
    <text evidence="12">The sequence shown here is derived from an EMBL/GenBank/DDBJ whole genome shotgun (WGS) entry which is preliminary data.</text>
</comment>
<dbReference type="NCBIfam" id="TIGR01843">
    <property type="entry name" value="type_I_hlyD"/>
    <property type="match status" value="1"/>
</dbReference>
<dbReference type="PANTHER" id="PTHR30386">
    <property type="entry name" value="MEMBRANE FUSION SUBUNIT OF EMRAB-TOLC MULTIDRUG EFFLUX PUMP"/>
    <property type="match status" value="1"/>
</dbReference>
<keyword evidence="13" id="KW-1185">Reference proteome</keyword>
<evidence type="ECO:0000259" key="11">
    <source>
        <dbReference type="Pfam" id="PF26002"/>
    </source>
</evidence>
<evidence type="ECO:0000256" key="4">
    <source>
        <dbReference type="ARBA" id="ARBA00022475"/>
    </source>
</evidence>
<dbReference type="InterPro" id="IPR050739">
    <property type="entry name" value="MFP"/>
</dbReference>
<evidence type="ECO:0000313" key="13">
    <source>
        <dbReference type="Proteomes" id="UP000076574"/>
    </source>
</evidence>